<dbReference type="STRING" id="576117.SAMN04488138_1193"/>
<proteinExistence type="predicted"/>
<dbReference type="RefSeq" id="WP_066605087.1">
    <property type="nucleotide sequence ID" value="NZ_FORY01000019.1"/>
</dbReference>
<protein>
    <submittedName>
        <fullName evidence="1">Uncharacterized protein</fullName>
    </submittedName>
</protein>
<dbReference type="GeneID" id="98666631"/>
<name>A0A1I3VZ75_9RHOB</name>
<keyword evidence="2" id="KW-1185">Reference proteome</keyword>
<dbReference type="OrthoDB" id="7876519at2"/>
<sequence length="76" mass="8737">MAPPIAVSDGMGEVPEQTFSASELRIYSCLQTIAILLEKNPAYLPIFLRLEKELEIEQEKRKSIERARRYLPNPPH</sequence>
<evidence type="ECO:0000313" key="2">
    <source>
        <dbReference type="Proteomes" id="UP000183299"/>
    </source>
</evidence>
<dbReference type="EMBL" id="FORY01000019">
    <property type="protein sequence ID" value="SFK00429.1"/>
    <property type="molecule type" value="Genomic_DNA"/>
</dbReference>
<organism evidence="1 2">
    <name type="scientific">Celeribacter halophilus</name>
    <dbReference type="NCBI Taxonomy" id="576117"/>
    <lineage>
        <taxon>Bacteria</taxon>
        <taxon>Pseudomonadati</taxon>
        <taxon>Pseudomonadota</taxon>
        <taxon>Alphaproteobacteria</taxon>
        <taxon>Rhodobacterales</taxon>
        <taxon>Roseobacteraceae</taxon>
        <taxon>Celeribacter</taxon>
    </lineage>
</organism>
<dbReference type="AlphaFoldDB" id="A0A1I3VZ75"/>
<evidence type="ECO:0000313" key="1">
    <source>
        <dbReference type="EMBL" id="SFK00429.1"/>
    </source>
</evidence>
<reference evidence="1 2" key="1">
    <citation type="submission" date="2016-10" db="EMBL/GenBank/DDBJ databases">
        <authorList>
            <person name="de Groot N.N."/>
        </authorList>
    </citation>
    <scope>NUCLEOTIDE SEQUENCE [LARGE SCALE GENOMIC DNA]</scope>
    <source>
        <strain evidence="1 2">CGMCC 1.8891</strain>
    </source>
</reference>
<accession>A0A1I3VZ75</accession>
<dbReference type="Proteomes" id="UP000183299">
    <property type="component" value="Unassembled WGS sequence"/>
</dbReference>
<gene>
    <name evidence="1" type="ORF">SAMN04488138_1193</name>
</gene>